<evidence type="ECO:0000259" key="5">
    <source>
        <dbReference type="Pfam" id="PF00296"/>
    </source>
</evidence>
<protein>
    <submittedName>
        <fullName evidence="6">LLM class F420-dependent oxidoreductase</fullName>
    </submittedName>
</protein>
<dbReference type="Proteomes" id="UP000612585">
    <property type="component" value="Unassembled WGS sequence"/>
</dbReference>
<name>A0A8J4E0X8_9ACTN</name>
<evidence type="ECO:0000313" key="7">
    <source>
        <dbReference type="Proteomes" id="UP000612585"/>
    </source>
</evidence>
<dbReference type="InterPro" id="IPR011251">
    <property type="entry name" value="Luciferase-like_dom"/>
</dbReference>
<dbReference type="InterPro" id="IPR019923">
    <property type="entry name" value="Lucif-like_OxRdtase_MSMEG_2516"/>
</dbReference>
<evidence type="ECO:0000313" key="6">
    <source>
        <dbReference type="EMBL" id="GIJ55452.1"/>
    </source>
</evidence>
<evidence type="ECO:0000256" key="1">
    <source>
        <dbReference type="ARBA" id="ARBA00022630"/>
    </source>
</evidence>
<dbReference type="InterPro" id="IPR036661">
    <property type="entry name" value="Luciferase-like_sf"/>
</dbReference>
<dbReference type="AlphaFoldDB" id="A0A8J4E0X8"/>
<dbReference type="EMBL" id="BOPG01000018">
    <property type="protein sequence ID" value="GIJ55452.1"/>
    <property type="molecule type" value="Genomic_DNA"/>
</dbReference>
<gene>
    <name evidence="6" type="ORF">Vau01_029680</name>
</gene>
<comment type="caution">
    <text evidence="6">The sequence shown here is derived from an EMBL/GenBank/DDBJ whole genome shotgun (WGS) entry which is preliminary data.</text>
</comment>
<dbReference type="NCBIfam" id="TIGR03621">
    <property type="entry name" value="F420_MSMEG_2516"/>
    <property type="match status" value="1"/>
</dbReference>
<dbReference type="GO" id="GO:0008726">
    <property type="term" value="F:alkanesulfonate monooxygenase activity"/>
    <property type="evidence" value="ECO:0007669"/>
    <property type="project" value="TreeGrafter"/>
</dbReference>
<keyword evidence="1" id="KW-0285">Flavoprotein</keyword>
<dbReference type="PANTHER" id="PTHR42847">
    <property type="entry name" value="ALKANESULFONATE MONOOXYGENASE"/>
    <property type="match status" value="1"/>
</dbReference>
<evidence type="ECO:0000256" key="2">
    <source>
        <dbReference type="ARBA" id="ARBA00022643"/>
    </source>
</evidence>
<reference evidence="6" key="1">
    <citation type="submission" date="2021-01" db="EMBL/GenBank/DDBJ databases">
        <title>Whole genome shotgun sequence of Virgisporangium aurantiacum NBRC 16421.</title>
        <authorList>
            <person name="Komaki H."/>
            <person name="Tamura T."/>
        </authorList>
    </citation>
    <scope>NUCLEOTIDE SEQUENCE</scope>
    <source>
        <strain evidence="6">NBRC 16421</strain>
    </source>
</reference>
<dbReference type="InterPro" id="IPR050172">
    <property type="entry name" value="SsuD_RutA_monooxygenase"/>
</dbReference>
<sequence length="314" mass="33709">MYRFFGVAADSTVDARTLVATAKRAEAAGFAGLVLPDHLIEQHAPIPVLATIAAVTERLRVMPFVLNSGLRHPAVLAQDLATIDVLSGGRLEIGIGAGWNKAEHDAIGLPFDPPAVRTRRLEETVSVLKGCFADLPFSYRGEFFTLDGHNGFPKPVQMPHPPLFIGGGGRRTLTLAAREADIVGLAPRIRPATHGMPPPDAHSFTIASAEEKVAWVREAAGDRFASLELNVYPSGGPLVITDNAKPLAQERADRLRQATGVELSAIDILESPHVWIGSVDGLVAKVHELRERLGVTSFMLGDVDDALPLVERLV</sequence>
<dbReference type="Pfam" id="PF00296">
    <property type="entry name" value="Bac_luciferase"/>
    <property type="match status" value="1"/>
</dbReference>
<keyword evidence="2" id="KW-0288">FMN</keyword>
<keyword evidence="4" id="KW-0503">Monooxygenase</keyword>
<dbReference type="GO" id="GO:0046306">
    <property type="term" value="P:alkanesulfonate catabolic process"/>
    <property type="evidence" value="ECO:0007669"/>
    <property type="project" value="TreeGrafter"/>
</dbReference>
<evidence type="ECO:0000256" key="4">
    <source>
        <dbReference type="ARBA" id="ARBA00023033"/>
    </source>
</evidence>
<keyword evidence="7" id="KW-1185">Reference proteome</keyword>
<dbReference type="PANTHER" id="PTHR42847:SF4">
    <property type="entry name" value="ALKANESULFONATE MONOOXYGENASE-RELATED"/>
    <property type="match status" value="1"/>
</dbReference>
<evidence type="ECO:0000256" key="3">
    <source>
        <dbReference type="ARBA" id="ARBA00023002"/>
    </source>
</evidence>
<dbReference type="Gene3D" id="3.20.20.30">
    <property type="entry name" value="Luciferase-like domain"/>
    <property type="match status" value="1"/>
</dbReference>
<organism evidence="6 7">
    <name type="scientific">Virgisporangium aurantiacum</name>
    <dbReference type="NCBI Taxonomy" id="175570"/>
    <lineage>
        <taxon>Bacteria</taxon>
        <taxon>Bacillati</taxon>
        <taxon>Actinomycetota</taxon>
        <taxon>Actinomycetes</taxon>
        <taxon>Micromonosporales</taxon>
        <taxon>Micromonosporaceae</taxon>
        <taxon>Virgisporangium</taxon>
    </lineage>
</organism>
<feature type="domain" description="Luciferase-like" evidence="5">
    <location>
        <begin position="11"/>
        <end position="187"/>
    </location>
</feature>
<accession>A0A8J4E0X8</accession>
<proteinExistence type="predicted"/>
<dbReference type="SUPFAM" id="SSF51679">
    <property type="entry name" value="Bacterial luciferase-like"/>
    <property type="match status" value="1"/>
</dbReference>
<dbReference type="RefSeq" id="WP_203992297.1">
    <property type="nucleotide sequence ID" value="NZ_BOPG01000018.1"/>
</dbReference>
<keyword evidence="3" id="KW-0560">Oxidoreductase</keyword>